<feature type="region of interest" description="Disordered" evidence="1">
    <location>
        <begin position="922"/>
        <end position="942"/>
    </location>
</feature>
<dbReference type="Proteomes" id="UP000440732">
    <property type="component" value="Unassembled WGS sequence"/>
</dbReference>
<feature type="compositionally biased region" description="Low complexity" evidence="1">
    <location>
        <begin position="980"/>
        <end position="990"/>
    </location>
</feature>
<feature type="region of interest" description="Disordered" evidence="1">
    <location>
        <begin position="42"/>
        <end position="66"/>
    </location>
</feature>
<evidence type="ECO:0000313" key="4">
    <source>
        <dbReference type="EMBL" id="KAE9076972.1"/>
    </source>
</evidence>
<dbReference type="Proteomes" id="UP000476176">
    <property type="component" value="Unassembled WGS sequence"/>
</dbReference>
<evidence type="ECO:0000313" key="13">
    <source>
        <dbReference type="Proteomes" id="UP000433483"/>
    </source>
</evidence>
<dbReference type="EMBL" id="QXGA01002446">
    <property type="protein sequence ID" value="KAE9097611.1"/>
    <property type="molecule type" value="Genomic_DNA"/>
</dbReference>
<dbReference type="Proteomes" id="UP000437068">
    <property type="component" value="Unassembled WGS sequence"/>
</dbReference>
<evidence type="ECO:0000313" key="3">
    <source>
        <dbReference type="EMBL" id="KAE8978755.1"/>
    </source>
</evidence>
<sequence>MERLQRSLSERPTPLETKVDFIDEDGVIRRSSTVTGCMTMRGATVGEEEHLSTELDDDKPHSSAEVELSSVCLAPVTACSMSESEMDKPVPREERMRRRTQFQLQLRERKHSMLVEQNTRHQERLQLWHDASELDPAVETTSHNTARAPSPRSQTYVDEDGNVRRKSSAISFSAASNSPLATDEDSTGSDELALAGQGKSTLKSPPSPVSLILGQGKASPTAPRIPNTTKNALLETSNTRILSYQHFMSGNAGEAGSKAVDVDVEADAIYHVRLIHSWPPLSKSPPLDNDLVSSFYGLQLELRGKTKDPNDPQSPITLFNDGQSVSKSGEIRKATTALLHFGSYSAPSPAILAPLEAITGPFEVVVLGKMPTPTSMNEDVLAALQQMVPVQAENTLLEINGERIVLDSSSTGADVYRRLWCVTSRASLAAPYELTFRRHNLAQASAKIVPFARRKDVQDAQIAQLGRLAAQEAALSIEIRRKQLFLVQQLDFEREHYLVAYVSGPLQQLHTNIMGGGQWQAFEYGKTLWYFHAPSARLYAQHPLRSHPEARKLIEKVQQQVQQAVRRLQRKTRSHQRRRRLMAVIQAEMQRREDEKRKKQQRHEDAVRRIQLRIRARQRRKRFLAMIEAAKRRQEELQQEQQRAEERRREEQRAEENQQIERLKQERQRLQQELTELKTELQQLRLLKETKLPVQTETQTSARRDENAIEMMRREEQQRLQQRLETLELDLQSRKEIKPSNESETQTSSRSSENDVEQQRARRRVEELELQLRHRDTKEVAESVTQTSGRRGGSLREEGVDTGDDLEWQRYLTLLRVAVKKKKTSPKSRHTQTDQFDGEETLLASSMLRAPQHAVSFSPSSRKPSGEWKGFPSWQRGSSNSNSAYSSNSSSTTSLLTLKSSLGQFDELDAVSPPTRTFESFFAPDFNMSSDHPPPPLVEQPWRQDSTFLPLKSSRKMLEITPVHQPLPEYEDPIRPMKNSSSFMISPASSPTNATKLPYITRRRKKNAS</sequence>
<reference evidence="12 13" key="1">
    <citation type="submission" date="2018-08" db="EMBL/GenBank/DDBJ databases">
        <title>Genomic investigation of the strawberry pathogen Phytophthora fragariae indicates pathogenicity is determined by transcriptional variation in three key races.</title>
        <authorList>
            <person name="Adams T.M."/>
            <person name="Armitage A.D."/>
            <person name="Sobczyk M.K."/>
            <person name="Bates H.J."/>
            <person name="Dunwell J.M."/>
            <person name="Nellist C.F."/>
            <person name="Harrison R.J."/>
        </authorList>
    </citation>
    <scope>NUCLEOTIDE SEQUENCE [LARGE SCALE GENOMIC DNA]</scope>
    <source>
        <strain evidence="10 14">A4</strain>
        <strain evidence="9 15">BC-1</strain>
        <strain evidence="8 19">BC-23</strain>
        <strain evidence="7 13">NOV-27</strain>
        <strain evidence="6 16">NOV-5</strain>
        <strain evidence="5 17">NOV-71</strain>
        <strain evidence="11 20">NOV-77</strain>
        <strain evidence="2 12">NOV-9</strain>
        <strain evidence="4 21">ONT-3</strain>
        <strain evidence="3 18">SCRP245</strain>
    </source>
</reference>
<feature type="region of interest" description="Disordered" evidence="1">
    <location>
        <begin position="303"/>
        <end position="322"/>
    </location>
</feature>
<accession>A0A6A3W2L9</accession>
<feature type="region of interest" description="Disordered" evidence="1">
    <location>
        <begin position="730"/>
        <end position="801"/>
    </location>
</feature>
<feature type="compositionally biased region" description="Basic and acidic residues" evidence="1">
    <location>
        <begin position="47"/>
        <end position="64"/>
    </location>
</feature>
<dbReference type="EMBL" id="QXFY01002469">
    <property type="protein sequence ID" value="KAE9296968.1"/>
    <property type="molecule type" value="Genomic_DNA"/>
</dbReference>
<evidence type="ECO:0000313" key="11">
    <source>
        <dbReference type="EMBL" id="KAE9296968.1"/>
    </source>
</evidence>
<evidence type="ECO:0000256" key="1">
    <source>
        <dbReference type="SAM" id="MobiDB-lite"/>
    </source>
</evidence>
<dbReference type="EMBL" id="QXGE01002423">
    <property type="protein sequence ID" value="KAE9282033.1"/>
    <property type="molecule type" value="Genomic_DNA"/>
</dbReference>
<feature type="compositionally biased region" description="Polar residues" evidence="1">
    <location>
        <begin position="311"/>
        <end position="322"/>
    </location>
</feature>
<comment type="caution">
    <text evidence="7">The sequence shown here is derived from an EMBL/GenBank/DDBJ whole genome shotgun (WGS) entry which is preliminary data.</text>
</comment>
<dbReference type="Proteomes" id="UP000441208">
    <property type="component" value="Unassembled WGS sequence"/>
</dbReference>
<dbReference type="Proteomes" id="UP000488956">
    <property type="component" value="Unassembled WGS sequence"/>
</dbReference>
<feature type="compositionally biased region" description="Polar residues" evidence="1">
    <location>
        <begin position="139"/>
        <end position="156"/>
    </location>
</feature>
<evidence type="ECO:0000313" key="2">
    <source>
        <dbReference type="EMBL" id="KAE8924687.1"/>
    </source>
</evidence>
<dbReference type="EMBL" id="QXGF01002438">
    <property type="protein sequence ID" value="KAE8924687.1"/>
    <property type="molecule type" value="Genomic_DNA"/>
</dbReference>
<evidence type="ECO:0000313" key="18">
    <source>
        <dbReference type="Proteomes" id="UP000460718"/>
    </source>
</evidence>
<evidence type="ECO:0000313" key="15">
    <source>
        <dbReference type="Proteomes" id="UP000440367"/>
    </source>
</evidence>
<dbReference type="Proteomes" id="UP000433483">
    <property type="component" value="Unassembled WGS sequence"/>
</dbReference>
<dbReference type="EMBL" id="QXGC01002459">
    <property type="protein sequence ID" value="KAE9185866.1"/>
    <property type="molecule type" value="Genomic_DNA"/>
</dbReference>
<evidence type="ECO:0000313" key="9">
    <source>
        <dbReference type="EMBL" id="KAE9188821.1"/>
    </source>
</evidence>
<evidence type="ECO:0000313" key="20">
    <source>
        <dbReference type="Proteomes" id="UP000486351"/>
    </source>
</evidence>
<evidence type="ECO:0000313" key="8">
    <source>
        <dbReference type="EMBL" id="KAE9185866.1"/>
    </source>
</evidence>
<feature type="region of interest" description="Disordered" evidence="1">
    <location>
        <begin position="138"/>
        <end position="206"/>
    </location>
</feature>
<evidence type="ECO:0000313" key="19">
    <source>
        <dbReference type="Proteomes" id="UP000476176"/>
    </source>
</evidence>
<evidence type="ECO:0000313" key="7">
    <source>
        <dbReference type="EMBL" id="KAE9177640.1"/>
    </source>
</evidence>
<dbReference type="PROSITE" id="PS50096">
    <property type="entry name" value="IQ"/>
    <property type="match status" value="1"/>
</dbReference>
<dbReference type="PANTHER" id="PTHR48176">
    <property type="entry name" value="DDRGK DOMAIN-CONTAINING PROTEIN 1"/>
    <property type="match status" value="1"/>
</dbReference>
<feature type="region of interest" description="Disordered" evidence="1">
    <location>
        <begin position="851"/>
        <end position="890"/>
    </location>
</feature>
<dbReference type="Proteomes" id="UP000486351">
    <property type="component" value="Unassembled WGS sequence"/>
</dbReference>
<dbReference type="AlphaFoldDB" id="A0A6A3W2L9"/>
<dbReference type="Proteomes" id="UP000440367">
    <property type="component" value="Unassembled WGS sequence"/>
</dbReference>
<dbReference type="EMBL" id="QXGB01002473">
    <property type="protein sequence ID" value="KAE9177640.1"/>
    <property type="molecule type" value="Genomic_DNA"/>
</dbReference>
<dbReference type="EMBL" id="QXFW01002417">
    <property type="protein sequence ID" value="KAE8978755.1"/>
    <property type="molecule type" value="Genomic_DNA"/>
</dbReference>
<dbReference type="Proteomes" id="UP000460718">
    <property type="component" value="Unassembled WGS sequence"/>
</dbReference>
<dbReference type="OrthoDB" id="165427at2759"/>
<protein>
    <submittedName>
        <fullName evidence="7">Uncharacterized protein</fullName>
    </submittedName>
</protein>
<feature type="compositionally biased region" description="Low complexity" evidence="1">
    <location>
        <begin position="742"/>
        <end position="751"/>
    </location>
</feature>
<dbReference type="EMBL" id="QXFZ01002437">
    <property type="protein sequence ID" value="KAE9077128.1"/>
    <property type="molecule type" value="Genomic_DNA"/>
</dbReference>
<gene>
    <name evidence="10" type="ORF">PF001_g23507</name>
    <name evidence="9" type="ORF">PF002_g25212</name>
    <name evidence="8" type="ORF">PF004_g23237</name>
    <name evidence="7" type="ORF">PF005_g24409</name>
    <name evidence="6" type="ORF">PF006_g23544</name>
    <name evidence="5" type="ORF">PF007_g24361</name>
    <name evidence="11" type="ORF">PF008_g23861</name>
    <name evidence="2" type="ORF">PF009_g25087</name>
    <name evidence="4" type="ORF">PF010_g23688</name>
    <name evidence="3" type="ORF">PF011_g23117</name>
</gene>
<evidence type="ECO:0000313" key="14">
    <source>
        <dbReference type="Proteomes" id="UP000437068"/>
    </source>
</evidence>
<feature type="compositionally biased region" description="Low complexity" evidence="1">
    <location>
        <begin position="878"/>
        <end position="890"/>
    </location>
</feature>
<dbReference type="EMBL" id="QXGD01002426">
    <property type="protein sequence ID" value="KAE9188821.1"/>
    <property type="molecule type" value="Genomic_DNA"/>
</dbReference>
<feature type="region of interest" description="Disordered" evidence="1">
    <location>
        <begin position="638"/>
        <end position="658"/>
    </location>
</feature>
<dbReference type="Proteomes" id="UP000429523">
    <property type="component" value="Unassembled WGS sequence"/>
</dbReference>
<name>A0A6A3W2L9_9STRA</name>
<evidence type="ECO:0000313" key="6">
    <source>
        <dbReference type="EMBL" id="KAE9097611.1"/>
    </source>
</evidence>
<dbReference type="GO" id="GO:0044389">
    <property type="term" value="F:ubiquitin-like protein ligase binding"/>
    <property type="evidence" value="ECO:0007669"/>
    <property type="project" value="TreeGrafter"/>
</dbReference>
<dbReference type="EMBL" id="QXFX01002443">
    <property type="protein sequence ID" value="KAE9076972.1"/>
    <property type="molecule type" value="Genomic_DNA"/>
</dbReference>
<dbReference type="InterPro" id="IPR050899">
    <property type="entry name" value="DDRGK_domain-containing"/>
</dbReference>
<feature type="region of interest" description="Disordered" evidence="1">
    <location>
        <begin position="962"/>
        <end position="1009"/>
    </location>
</feature>
<dbReference type="PANTHER" id="PTHR48176:SF1">
    <property type="entry name" value="DDRGK DOMAIN-CONTAINING PROTEIN 1"/>
    <property type="match status" value="1"/>
</dbReference>
<evidence type="ECO:0000313" key="10">
    <source>
        <dbReference type="EMBL" id="KAE9282033.1"/>
    </source>
</evidence>
<evidence type="ECO:0000313" key="16">
    <source>
        <dbReference type="Proteomes" id="UP000440732"/>
    </source>
</evidence>
<proteinExistence type="predicted"/>
<evidence type="ECO:0000313" key="17">
    <source>
        <dbReference type="Proteomes" id="UP000441208"/>
    </source>
</evidence>
<organism evidence="7 13">
    <name type="scientific">Phytophthora fragariae</name>
    <dbReference type="NCBI Taxonomy" id="53985"/>
    <lineage>
        <taxon>Eukaryota</taxon>
        <taxon>Sar</taxon>
        <taxon>Stramenopiles</taxon>
        <taxon>Oomycota</taxon>
        <taxon>Peronosporomycetes</taxon>
        <taxon>Peronosporales</taxon>
        <taxon>Peronosporaceae</taxon>
        <taxon>Phytophthora</taxon>
    </lineage>
</organism>
<keyword evidence="13" id="KW-1185">Reference proteome</keyword>
<feature type="compositionally biased region" description="Low complexity" evidence="1">
    <location>
        <begin position="168"/>
        <end position="178"/>
    </location>
</feature>
<evidence type="ECO:0000313" key="21">
    <source>
        <dbReference type="Proteomes" id="UP000488956"/>
    </source>
</evidence>
<feature type="compositionally biased region" description="Basic and acidic residues" evidence="1">
    <location>
        <begin position="731"/>
        <end position="741"/>
    </location>
</feature>
<evidence type="ECO:0000313" key="5">
    <source>
        <dbReference type="EMBL" id="KAE9077128.1"/>
    </source>
</evidence>
<evidence type="ECO:0000313" key="12">
    <source>
        <dbReference type="Proteomes" id="UP000429523"/>
    </source>
</evidence>
<feature type="compositionally biased region" description="Basic and acidic residues" evidence="1">
    <location>
        <begin position="757"/>
        <end position="781"/>
    </location>
</feature>